<proteinExistence type="predicted"/>
<evidence type="ECO:0000313" key="2">
    <source>
        <dbReference type="Proteomes" id="UP000784294"/>
    </source>
</evidence>
<dbReference type="AlphaFoldDB" id="A0A3S4ZT92"/>
<protein>
    <submittedName>
        <fullName evidence="1">Uncharacterized protein</fullName>
    </submittedName>
</protein>
<dbReference type="Proteomes" id="UP000784294">
    <property type="component" value="Unassembled WGS sequence"/>
</dbReference>
<accession>A0A3S4ZT92</accession>
<dbReference type="EMBL" id="CAAALY010011825">
    <property type="protein sequence ID" value="VEL11451.1"/>
    <property type="molecule type" value="Genomic_DNA"/>
</dbReference>
<reference evidence="1" key="1">
    <citation type="submission" date="2018-11" db="EMBL/GenBank/DDBJ databases">
        <authorList>
            <consortium name="Pathogen Informatics"/>
        </authorList>
    </citation>
    <scope>NUCLEOTIDE SEQUENCE</scope>
</reference>
<organism evidence="1 2">
    <name type="scientific">Protopolystoma xenopodis</name>
    <dbReference type="NCBI Taxonomy" id="117903"/>
    <lineage>
        <taxon>Eukaryota</taxon>
        <taxon>Metazoa</taxon>
        <taxon>Spiralia</taxon>
        <taxon>Lophotrochozoa</taxon>
        <taxon>Platyhelminthes</taxon>
        <taxon>Monogenea</taxon>
        <taxon>Polyopisthocotylea</taxon>
        <taxon>Polystomatidea</taxon>
        <taxon>Polystomatidae</taxon>
        <taxon>Protopolystoma</taxon>
    </lineage>
</organism>
<sequence>MVSVVPDTRTDYQTMAEKQERERNQIAANQLPELAMTLSEEQGTHTHQDSYRQFRADVREVQPHQHGHCEENSYLPTIMGRFTIARNHSNARLSGRNSCKNLRHSLGFKVWHTGNHHN</sequence>
<name>A0A3S4ZT92_9PLAT</name>
<comment type="caution">
    <text evidence="1">The sequence shown here is derived from an EMBL/GenBank/DDBJ whole genome shotgun (WGS) entry which is preliminary data.</text>
</comment>
<gene>
    <name evidence="1" type="ORF">PXEA_LOCUS4891</name>
</gene>
<keyword evidence="2" id="KW-1185">Reference proteome</keyword>
<evidence type="ECO:0000313" key="1">
    <source>
        <dbReference type="EMBL" id="VEL11451.1"/>
    </source>
</evidence>